<protein>
    <recommendedName>
        <fullName evidence="4">Reverse transcriptase domain-containing protein</fullName>
    </recommendedName>
</protein>
<feature type="region of interest" description="Disordered" evidence="1">
    <location>
        <begin position="1"/>
        <end position="70"/>
    </location>
</feature>
<evidence type="ECO:0000256" key="1">
    <source>
        <dbReference type="SAM" id="MobiDB-lite"/>
    </source>
</evidence>
<gene>
    <name evidence="2" type="ORF">PCOR1329_LOCUS48884</name>
</gene>
<reference evidence="2" key="1">
    <citation type="submission" date="2023-10" db="EMBL/GenBank/DDBJ databases">
        <authorList>
            <person name="Chen Y."/>
            <person name="Shah S."/>
            <person name="Dougan E. K."/>
            <person name="Thang M."/>
            <person name="Chan C."/>
        </authorList>
    </citation>
    <scope>NUCLEOTIDE SEQUENCE [LARGE SCALE GENOMIC DNA]</scope>
</reference>
<name>A0ABN9UIQ0_9DINO</name>
<proteinExistence type="predicted"/>
<evidence type="ECO:0008006" key="4">
    <source>
        <dbReference type="Google" id="ProtNLM"/>
    </source>
</evidence>
<dbReference type="EMBL" id="CAUYUJ010015913">
    <property type="protein sequence ID" value="CAK0859551.1"/>
    <property type="molecule type" value="Genomic_DNA"/>
</dbReference>
<accession>A0ABN9UIQ0</accession>
<keyword evidence="3" id="KW-1185">Reference proteome</keyword>
<evidence type="ECO:0000313" key="2">
    <source>
        <dbReference type="EMBL" id="CAK0859551.1"/>
    </source>
</evidence>
<feature type="non-terminal residue" evidence="2">
    <location>
        <position position="1"/>
    </location>
</feature>
<sequence length="1171" mass="133663">SRSGSGPQGAPSRVPLRRKSRRGRERACLSHAPLGPARREDPRRGHSREMPARQREAERPGPAQTARLPRLRQQAVKPNFNRRAQEIIAAHMYEDIVDEIRNMDIIGLIGTQQRATGTAKAKWERTIDCMIKWLYGIMGAQGARWSPVILTDLNAQFSEVEGVTGEHHLGTFTRTSELMSAMLAAHQMRAINTYYRQAGPTYYNKGVAKTLDYICIPQEWHKSTMWCRTLIRSAWKLQLHNLSGLWDHVPLAACFDLRIIAEPYSPTPQVTIDKETVARMLQLGHRRAEFVGRVEQYLRSRRNDLSSKGLEERPDYANEVIHEAISSAAKVCCSESFGYTENHKAHAREVRQLLRQRREVREQFAYLSRYVGWTQEYLQEIPGQIVNGGILLSELNMNSDLVTVEEWIQMASSFLGSERYRELVAMGLEVSQIQRIIDSTILMQRLKILSKWLTKQKQQYWREVTALRCDEFMRAVKANDFHQVHKMARYHVSSVEGKIVAIFTFMELECRVIEAAPIPKGNEKEGVDGERVVMVICTLAKFHYRHMLKKALMDDIPSWAYGALRARRREGAVVVQACGAWRMQKMRVQHARRMHDATNAFFSIKTGRLNQIVLQHLDERHITMMLDRIRWAHFVFEGPPHMLVMHEGCMPGDPIMVFLFVMAYARGLESYAQDEINHVEVISPWTGKREQAALTLFVDDVADMFKFENRQAAAREGRVQNGAVTQMLGEMGLEQNVSKQETVPYCCGVGAHRLEREILQDTVLEGHAAATARYLGVRLTARFAISVEIGYRFIAAKAAWGSMGNFWTSNVSQKWKVSIYKGYVINAMMTGVETFVKKDGPMKVSDFQSMESFIARRGRVIFGGVSDTRQDGTVRSLTNLEVMVKLGSASLFVEARRLKLYDNTYLRRTWRHTSETTRLSWALMSWLLPSTAEPAPNVPPKKHKSQDSEDVLVRKMVVQLEARMRAVEYGNAVQIHMPAESVMVKNGQQKYQEYLKVTKEEGPKHHRGPPELQLFSAALKDIENWLQAEDSPQLQRFKGVPARLMLMLQHGNENDAGEWIKDFTYSPMYDTKKIRLTMCLRGSVVVCSTKEADDEYTQQQKAAWGGAPTDPAYEANLQRTPLELVRLGDKQKTVELMHLMGILLRAMGGVKKAGKVPRGEMPKQLLGKKKE</sequence>
<feature type="compositionally biased region" description="Basic residues" evidence="1">
    <location>
        <begin position="15"/>
        <end position="24"/>
    </location>
</feature>
<feature type="compositionally biased region" description="Basic and acidic residues" evidence="1">
    <location>
        <begin position="37"/>
        <end position="59"/>
    </location>
</feature>
<organism evidence="2 3">
    <name type="scientific">Prorocentrum cordatum</name>
    <dbReference type="NCBI Taxonomy" id="2364126"/>
    <lineage>
        <taxon>Eukaryota</taxon>
        <taxon>Sar</taxon>
        <taxon>Alveolata</taxon>
        <taxon>Dinophyceae</taxon>
        <taxon>Prorocentrales</taxon>
        <taxon>Prorocentraceae</taxon>
        <taxon>Prorocentrum</taxon>
    </lineage>
</organism>
<dbReference type="Proteomes" id="UP001189429">
    <property type="component" value="Unassembled WGS sequence"/>
</dbReference>
<evidence type="ECO:0000313" key="3">
    <source>
        <dbReference type="Proteomes" id="UP001189429"/>
    </source>
</evidence>
<comment type="caution">
    <text evidence="2">The sequence shown here is derived from an EMBL/GenBank/DDBJ whole genome shotgun (WGS) entry which is preliminary data.</text>
</comment>